<name>A0ABQ7R2D2_PLUXY</name>
<proteinExistence type="inferred from homology"/>
<reference evidence="9 10" key="1">
    <citation type="submission" date="2021-06" db="EMBL/GenBank/DDBJ databases">
        <title>A haploid diamondback moth (Plutella xylostella L.) genome assembly resolves 31 chromosomes and identifies a diamide resistance mutation.</title>
        <authorList>
            <person name="Ward C.M."/>
            <person name="Perry K.D."/>
            <person name="Baker G."/>
            <person name="Powis K."/>
            <person name="Heckel D.G."/>
            <person name="Baxter S.W."/>
        </authorList>
    </citation>
    <scope>NUCLEOTIDE SEQUENCE [LARGE SCALE GENOMIC DNA]</scope>
    <source>
        <strain evidence="9 10">LV</strain>
        <tissue evidence="9">Single pupa</tissue>
    </source>
</reference>
<gene>
    <name evidence="9" type="ORF">JYU34_002477</name>
</gene>
<keyword evidence="2 7" id="KW-0637">Prenyltransferase</keyword>
<dbReference type="SUPFAM" id="SSF52058">
    <property type="entry name" value="L domain-like"/>
    <property type="match status" value="1"/>
</dbReference>
<evidence type="ECO:0000256" key="3">
    <source>
        <dbReference type="ARBA" id="ARBA00022679"/>
    </source>
</evidence>
<dbReference type="Gene3D" id="3.40.50.1820">
    <property type="entry name" value="alpha/beta hydrolase"/>
    <property type="match status" value="1"/>
</dbReference>
<dbReference type="InterPro" id="IPR032675">
    <property type="entry name" value="LRR_dom_sf"/>
</dbReference>
<dbReference type="Proteomes" id="UP000823941">
    <property type="component" value="Chromosome 4"/>
</dbReference>
<protein>
    <recommendedName>
        <fullName evidence="7">Geranylgeranyl transferase type-2 subunit alpha</fullName>
        <ecNumber evidence="7">2.5.1.60</ecNumber>
    </recommendedName>
    <alternativeName>
        <fullName evidence="7">Geranylgeranyl transferase type II subunit alpha</fullName>
    </alternativeName>
</protein>
<evidence type="ECO:0000313" key="10">
    <source>
        <dbReference type="Proteomes" id="UP000823941"/>
    </source>
</evidence>
<keyword evidence="3 7" id="KW-0808">Transferase</keyword>
<dbReference type="SUPFAM" id="SSF48439">
    <property type="entry name" value="Protein prenylyltransferase"/>
    <property type="match status" value="1"/>
</dbReference>
<comment type="catalytic activity">
    <reaction evidence="6 7">
        <text>geranylgeranyl diphosphate + L-cysteinyl-[protein] = S-geranylgeranyl-L-cysteinyl-[protein] + diphosphate</text>
        <dbReference type="Rhea" id="RHEA:21240"/>
        <dbReference type="Rhea" id="RHEA-COMP:10131"/>
        <dbReference type="Rhea" id="RHEA-COMP:11537"/>
        <dbReference type="ChEBI" id="CHEBI:29950"/>
        <dbReference type="ChEBI" id="CHEBI:33019"/>
        <dbReference type="ChEBI" id="CHEBI:57533"/>
        <dbReference type="ChEBI" id="CHEBI:86021"/>
        <dbReference type="EC" id="2.5.1.60"/>
    </reaction>
</comment>
<keyword evidence="10" id="KW-1185">Reference proteome</keyword>
<dbReference type="Pfam" id="PF01239">
    <property type="entry name" value="PPTA"/>
    <property type="match status" value="4"/>
</dbReference>
<dbReference type="InterPro" id="IPR002088">
    <property type="entry name" value="Prenyl_trans_a"/>
</dbReference>
<feature type="domain" description="Carboxylesterase type B" evidence="8">
    <location>
        <begin position="2"/>
        <end position="283"/>
    </location>
</feature>
<evidence type="ECO:0000256" key="4">
    <source>
        <dbReference type="ARBA" id="ARBA00022737"/>
    </source>
</evidence>
<organism evidence="9 10">
    <name type="scientific">Plutella xylostella</name>
    <name type="common">Diamondback moth</name>
    <name type="synonym">Plutella maculipennis</name>
    <dbReference type="NCBI Taxonomy" id="51655"/>
    <lineage>
        <taxon>Eukaryota</taxon>
        <taxon>Metazoa</taxon>
        <taxon>Ecdysozoa</taxon>
        <taxon>Arthropoda</taxon>
        <taxon>Hexapoda</taxon>
        <taxon>Insecta</taxon>
        <taxon>Pterygota</taxon>
        <taxon>Neoptera</taxon>
        <taxon>Endopterygota</taxon>
        <taxon>Lepidoptera</taxon>
        <taxon>Glossata</taxon>
        <taxon>Ditrysia</taxon>
        <taxon>Yponomeutoidea</taxon>
        <taxon>Plutellidae</taxon>
        <taxon>Plutella</taxon>
    </lineage>
</organism>
<dbReference type="PANTHER" id="PTHR11129">
    <property type="entry name" value="PROTEIN FARNESYLTRANSFERASE ALPHA SUBUNIT/RAB GERANYLGERANYL TRANSFERASE ALPHA SUBUNIT"/>
    <property type="match status" value="1"/>
</dbReference>
<dbReference type="Gene3D" id="1.25.40.120">
    <property type="entry name" value="Protein prenylyltransferase"/>
    <property type="match status" value="1"/>
</dbReference>
<accession>A0ABQ7R2D2</accession>
<comment type="function">
    <text evidence="7">Catalyzes the transfer of a geranyl-geranyl moiety from geranyl-geranyl pyrophosphate to cysteines occuring in specific C-terminal amino acid sequences.</text>
</comment>
<dbReference type="Gene3D" id="3.80.10.10">
    <property type="entry name" value="Ribonuclease Inhibitor"/>
    <property type="match status" value="1"/>
</dbReference>
<dbReference type="EMBL" id="JAHIBW010000004">
    <property type="protein sequence ID" value="KAG7311433.1"/>
    <property type="molecule type" value="Genomic_DNA"/>
</dbReference>
<dbReference type="Gene3D" id="2.60.40.1130">
    <property type="entry name" value="Rab geranylgeranyltransferase alpha-subunit, insert domain"/>
    <property type="match status" value="1"/>
</dbReference>
<dbReference type="EC" id="2.5.1.60" evidence="7"/>
<dbReference type="InterPro" id="IPR029058">
    <property type="entry name" value="AB_hydrolase_fold"/>
</dbReference>
<evidence type="ECO:0000313" key="9">
    <source>
        <dbReference type="EMBL" id="KAG7311433.1"/>
    </source>
</evidence>
<dbReference type="PANTHER" id="PTHR11129:SF2">
    <property type="entry name" value="GERANYLGERANYL TRANSFERASE TYPE-2 SUBUNIT ALPHA"/>
    <property type="match status" value="1"/>
</dbReference>
<dbReference type="SUPFAM" id="SSF53474">
    <property type="entry name" value="alpha/beta-Hydrolases"/>
    <property type="match status" value="1"/>
</dbReference>
<evidence type="ECO:0000256" key="2">
    <source>
        <dbReference type="ARBA" id="ARBA00022602"/>
    </source>
</evidence>
<comment type="caution">
    <text evidence="9">The sequence shown here is derived from an EMBL/GenBank/DDBJ whole genome shotgun (WGS) entry which is preliminary data.</text>
</comment>
<dbReference type="PROSITE" id="PS51147">
    <property type="entry name" value="PFTA"/>
    <property type="match status" value="5"/>
</dbReference>
<evidence type="ECO:0000259" key="8">
    <source>
        <dbReference type="Pfam" id="PF00135"/>
    </source>
</evidence>
<evidence type="ECO:0000256" key="7">
    <source>
        <dbReference type="RuleBase" id="RU367120"/>
    </source>
</evidence>
<evidence type="ECO:0000256" key="6">
    <source>
        <dbReference type="ARBA" id="ARBA00047658"/>
    </source>
</evidence>
<sequence>MGYHTEDPNELVRKLQEADVFDIVTAQGDKTNKRNGFRPFALFTPVAETPSPHAVITQHPLQIVNQGIPQVIPIISGITTQEGIKMLPFIRQNPILAVHLNENFELCIPSDIEYPYGSCESKDLANSIKQFYFNNETISNTTLLNFVNLVSDRWIEIYKNMAISDRVYYFVFDFDGDLNWYKLFSETQFPGAAHADHLGYMFVTNTTRPLLLSAGAERKQTIQVVLQLWTNFIKYGNPSRLTSLTCNIREEWSDCGTQRNYLALNNRPYMVPGPPLRRRLHFWRQVYAQYESYRSDSELDKELLEITGQVLVANPDIYTLWNIRRDILNIFKKTEENAEELSKSFDGELNLTEYCLKVNPKSYCAWHHREWVLTSRCDPDWKKELLLCDKYLKLDERNFHTWDYRRFVVQQYEPPLKEEFDFTTEKLYENFSNYSAWHYRSKMLVELYPDLEAGRPIEDSHHRHELELVQSAAFTDPDDTSAWFYQRWLLGAVKEATQVVVCRVSPKKTTVAMNKNVSKDFVQSKIRIMFNDTCVDGEWTSCTGNNFDNLWIYDIHNAITDDLDVKLQFEDDNNETQVLPCKRLDGCTYIGKSKISFQRQYSKPVIDELKKQLDSCRQLLDFEPDSKWTLLTTTIFLHCIDPKQHHDETITKLQLLKTIDKLRAGYYDDLITKWNIENILSEKYDENVDVNLKITLTEKIACLPHLQYFSYCETVDLSNQNLTSRVLPSLVVLQHCKVLNLKNNKLSTLKAFPILQLQELDLSENDSLTSEEIQSFRNRVTYNVIY</sequence>
<keyword evidence="5" id="KW-0325">Glycoprotein</keyword>
<dbReference type="Pfam" id="PF00135">
    <property type="entry name" value="COesterase"/>
    <property type="match status" value="1"/>
</dbReference>
<dbReference type="InterPro" id="IPR002018">
    <property type="entry name" value="CarbesteraseB"/>
</dbReference>
<evidence type="ECO:0000256" key="1">
    <source>
        <dbReference type="ARBA" id="ARBA00006734"/>
    </source>
</evidence>
<keyword evidence="4" id="KW-0677">Repeat</keyword>
<comment type="similarity">
    <text evidence="1 7">Belongs to the protein prenyltransferase subunit alpha family.</text>
</comment>
<evidence type="ECO:0000256" key="5">
    <source>
        <dbReference type="ARBA" id="ARBA00023180"/>
    </source>
</evidence>